<protein>
    <submittedName>
        <fullName evidence="2">Uncharacterized protein</fullName>
    </submittedName>
</protein>
<name>A0A2T2ZT29_9PEZI</name>
<feature type="compositionally biased region" description="Acidic residues" evidence="1">
    <location>
        <begin position="205"/>
        <end position="218"/>
    </location>
</feature>
<feature type="region of interest" description="Disordered" evidence="1">
    <location>
        <begin position="174"/>
        <end position="218"/>
    </location>
</feature>
<dbReference type="OrthoDB" id="2534759at2759"/>
<dbReference type="PANTHER" id="PTHR38702:SF1">
    <property type="entry name" value="CALPONIN-HOMOLOGY (CH) DOMAIN-CONTAINING PROTEIN"/>
    <property type="match status" value="1"/>
</dbReference>
<dbReference type="PANTHER" id="PTHR38702">
    <property type="entry name" value="CALPONIN-HOMOLOGY (CH) DOMAIN-CONTAINING PROTEIN"/>
    <property type="match status" value="1"/>
</dbReference>
<feature type="region of interest" description="Disordered" evidence="1">
    <location>
        <begin position="1"/>
        <end position="21"/>
    </location>
</feature>
<evidence type="ECO:0000313" key="2">
    <source>
        <dbReference type="EMBL" id="PSR75730.1"/>
    </source>
</evidence>
<reference evidence="2 3" key="1">
    <citation type="journal article" date="2018" name="Mycol. Prog.">
        <title>Coniella lustricola, a new species from submerged detritus.</title>
        <authorList>
            <person name="Raudabaugh D.B."/>
            <person name="Iturriaga T."/>
            <person name="Carver A."/>
            <person name="Mondo S."/>
            <person name="Pangilinan J."/>
            <person name="Lipzen A."/>
            <person name="He G."/>
            <person name="Amirebrahimi M."/>
            <person name="Grigoriev I.V."/>
            <person name="Miller A.N."/>
        </authorList>
    </citation>
    <scope>NUCLEOTIDE SEQUENCE [LARGE SCALE GENOMIC DNA]</scope>
    <source>
        <strain evidence="2 3">B22-T-1</strain>
    </source>
</reference>
<feature type="compositionally biased region" description="Low complexity" evidence="1">
    <location>
        <begin position="37"/>
        <end position="73"/>
    </location>
</feature>
<dbReference type="EMBL" id="KZ678748">
    <property type="protein sequence ID" value="PSR75730.1"/>
    <property type="molecule type" value="Genomic_DNA"/>
</dbReference>
<dbReference type="AlphaFoldDB" id="A0A2T2ZT29"/>
<feature type="region of interest" description="Disordered" evidence="1">
    <location>
        <begin position="590"/>
        <end position="610"/>
    </location>
</feature>
<feature type="region of interest" description="Disordered" evidence="1">
    <location>
        <begin position="37"/>
        <end position="113"/>
    </location>
</feature>
<feature type="compositionally biased region" description="Polar residues" evidence="1">
    <location>
        <begin position="79"/>
        <end position="92"/>
    </location>
</feature>
<dbReference type="InParanoid" id="A0A2T2ZT29"/>
<accession>A0A2T2ZT29</accession>
<dbReference type="Proteomes" id="UP000241462">
    <property type="component" value="Unassembled WGS sequence"/>
</dbReference>
<proteinExistence type="predicted"/>
<dbReference type="STRING" id="2025994.A0A2T2ZT29"/>
<organism evidence="2 3">
    <name type="scientific">Coniella lustricola</name>
    <dbReference type="NCBI Taxonomy" id="2025994"/>
    <lineage>
        <taxon>Eukaryota</taxon>
        <taxon>Fungi</taxon>
        <taxon>Dikarya</taxon>
        <taxon>Ascomycota</taxon>
        <taxon>Pezizomycotina</taxon>
        <taxon>Sordariomycetes</taxon>
        <taxon>Sordariomycetidae</taxon>
        <taxon>Diaporthales</taxon>
        <taxon>Schizoparmaceae</taxon>
        <taxon>Coniella</taxon>
    </lineage>
</organism>
<sequence length="610" mass="67789">MATFHIDRSQTPPPDFKPMAALGADLADLEISPRSISVASSASHGSATTQGSLGSQSSGSSRHSSASFLSAARNVHLAPTSSVRHSTGNYGNKPQPRRRGYMRPTGTDFAASARSRESVMSLGSITHLQYYFARTGLLDGKGGQLARKTRLQKAQTLDFSSLGSYDFATASGNGPKIVTPSDQDSLYGSSPDAGSFFPVMSETPLTEEPDEDEFDYEEWDEPDPDMLPPTASTYKHQEKALPKPPSIRQLKADLRTALTMASEAVEYAKNNRVNPYEGEPRTRQASIVSVTSLTDSPTPPSHARQLSKATISAPGWFEVQGMHVLDVMTLAIRAAKVYYTSHDAPDRLDSIKPEKELRKELFNVMEMLKRMATRDFQGGMRDNEVQAMEEWITGLFEMLDKEEKVEAAENEERSSWNWLRDSDWPAGTEVQREYAFIISMLDGADNTTKAPAPDGTTMTVPALPEWTPIDRSKPLEDQHLPTPFLASLANGLRLVQLHNAAVRKSRRRFGMIGTFHTDTQKPYRAADNIRYWAKAAELRFEVTGLKVDALGVVYNSKPEVWLEFEDAVLRWCKHVRHEIAADLERPPTRVGPPEWLPKKKLEPPVPLVEE</sequence>
<gene>
    <name evidence="2" type="ORF">BD289DRAFT_487050</name>
</gene>
<keyword evidence="3" id="KW-1185">Reference proteome</keyword>
<evidence type="ECO:0000256" key="1">
    <source>
        <dbReference type="SAM" id="MobiDB-lite"/>
    </source>
</evidence>
<evidence type="ECO:0000313" key="3">
    <source>
        <dbReference type="Proteomes" id="UP000241462"/>
    </source>
</evidence>